<organism evidence="5 6">
    <name type="scientific">Pedobacter psychrophilus</name>
    <dbReference type="NCBI Taxonomy" id="1826909"/>
    <lineage>
        <taxon>Bacteria</taxon>
        <taxon>Pseudomonadati</taxon>
        <taxon>Bacteroidota</taxon>
        <taxon>Sphingobacteriia</taxon>
        <taxon>Sphingobacteriales</taxon>
        <taxon>Sphingobacteriaceae</taxon>
        <taxon>Pedobacter</taxon>
    </lineage>
</organism>
<comment type="caution">
    <text evidence="5">The sequence shown here is derived from an EMBL/GenBank/DDBJ whole genome shotgun (WGS) entry which is preliminary data.</text>
</comment>
<name>A0A179DC27_9SPHI</name>
<feature type="signal peptide" evidence="3">
    <location>
        <begin position="1"/>
        <end position="20"/>
    </location>
</feature>
<accession>A0A179DC27</accession>
<evidence type="ECO:0000256" key="1">
    <source>
        <dbReference type="ARBA" id="ARBA00008668"/>
    </source>
</evidence>
<evidence type="ECO:0000259" key="4">
    <source>
        <dbReference type="Pfam" id="PF13472"/>
    </source>
</evidence>
<evidence type="ECO:0000313" key="5">
    <source>
        <dbReference type="EMBL" id="OAQ38013.1"/>
    </source>
</evidence>
<sequence>MTRFKIFFLFSIATLISAFTLNNKKITIHSIGDSTMCDFPESYLSKFGGPNYPIRGWMQMMGEFVTNDVIIDNAARSGRSTKSFRDDGFWVEVLNKINPGDYVFIMFGGNDQKTDSVRFAAPRSSYRENLIRYIKESQEKGAIPILFTSIVKRKFDKQGKLIDTYGDYVVVAREVAKEMNIPLIDLYAKTWKLVEDSGPEESKKLFLYIEPGKFTKLPDGKKDDSHLCVEGARKVAQLAAEGIKEQKLAIANYFK</sequence>
<evidence type="ECO:0000313" key="6">
    <source>
        <dbReference type="Proteomes" id="UP000078459"/>
    </source>
</evidence>
<dbReference type="GO" id="GO:0016788">
    <property type="term" value="F:hydrolase activity, acting on ester bonds"/>
    <property type="evidence" value="ECO:0007669"/>
    <property type="project" value="UniProtKB-ARBA"/>
</dbReference>
<keyword evidence="6" id="KW-1185">Reference proteome</keyword>
<keyword evidence="2" id="KW-0378">Hydrolase</keyword>
<dbReference type="Proteomes" id="UP000078459">
    <property type="component" value="Unassembled WGS sequence"/>
</dbReference>
<dbReference type="RefSeq" id="WP_068823835.1">
    <property type="nucleotide sequence ID" value="NZ_LWHJ01000032.1"/>
</dbReference>
<dbReference type="AlphaFoldDB" id="A0A179DC27"/>
<reference evidence="5 6" key="1">
    <citation type="submission" date="2016-04" db="EMBL/GenBank/DDBJ databases">
        <authorList>
            <person name="Evans L.H."/>
            <person name="Alamgir A."/>
            <person name="Owens N."/>
            <person name="Weber N.D."/>
            <person name="Virtaneva K."/>
            <person name="Barbian K."/>
            <person name="Babar A."/>
            <person name="Rosenke K."/>
        </authorList>
    </citation>
    <scope>NUCLEOTIDE SEQUENCE [LARGE SCALE GENOMIC DNA]</scope>
    <source>
        <strain evidence="5 6">CCM 8644</strain>
    </source>
</reference>
<gene>
    <name evidence="5" type="ORF">A5893_16755</name>
</gene>
<feature type="chain" id="PRO_5008100327" evidence="3">
    <location>
        <begin position="21"/>
        <end position="255"/>
    </location>
</feature>
<keyword evidence="3" id="KW-0732">Signal</keyword>
<dbReference type="OrthoDB" id="9807041at2"/>
<proteinExistence type="inferred from homology"/>
<evidence type="ECO:0000256" key="2">
    <source>
        <dbReference type="ARBA" id="ARBA00022801"/>
    </source>
</evidence>
<evidence type="ECO:0000256" key="3">
    <source>
        <dbReference type="SAM" id="SignalP"/>
    </source>
</evidence>
<dbReference type="PANTHER" id="PTHR43695:SF1">
    <property type="entry name" value="RHAMNOGALACTURONAN ACETYLESTERASE"/>
    <property type="match status" value="1"/>
</dbReference>
<dbReference type="InterPro" id="IPR037459">
    <property type="entry name" value="RhgT-like"/>
</dbReference>
<comment type="similarity">
    <text evidence="1">Belongs to the 'GDSL' lipolytic enzyme family.</text>
</comment>
<protein>
    <submittedName>
        <fullName evidence="5">Rhamnogalacturonan acetylesterase</fullName>
    </submittedName>
</protein>
<dbReference type="EMBL" id="LWHJ01000032">
    <property type="protein sequence ID" value="OAQ38013.1"/>
    <property type="molecule type" value="Genomic_DNA"/>
</dbReference>
<dbReference type="Pfam" id="PF13472">
    <property type="entry name" value="Lipase_GDSL_2"/>
    <property type="match status" value="1"/>
</dbReference>
<feature type="domain" description="SGNH hydrolase-type esterase" evidence="4">
    <location>
        <begin position="31"/>
        <end position="198"/>
    </location>
</feature>
<dbReference type="InterPro" id="IPR013830">
    <property type="entry name" value="SGNH_hydro"/>
</dbReference>
<dbReference type="SUPFAM" id="SSF52266">
    <property type="entry name" value="SGNH hydrolase"/>
    <property type="match status" value="1"/>
</dbReference>
<dbReference type="STRING" id="1826909.A5893_16755"/>
<dbReference type="Gene3D" id="3.40.50.1110">
    <property type="entry name" value="SGNH hydrolase"/>
    <property type="match status" value="1"/>
</dbReference>
<dbReference type="PANTHER" id="PTHR43695">
    <property type="entry name" value="PUTATIVE (AFU_ORTHOLOGUE AFUA_2G17250)-RELATED"/>
    <property type="match status" value="1"/>
</dbReference>
<dbReference type="CDD" id="cd01821">
    <property type="entry name" value="Rhamnogalacturan_acetylesterase_like"/>
    <property type="match status" value="1"/>
</dbReference>
<dbReference type="InterPro" id="IPR036514">
    <property type="entry name" value="SGNH_hydro_sf"/>
</dbReference>
<reference evidence="5 6" key="2">
    <citation type="submission" date="2016-06" db="EMBL/GenBank/DDBJ databases">
        <title>Pedobacter psychrophilus sp. nov., isolated from Antarctic fragmentary rock.</title>
        <authorList>
            <person name="Svec P."/>
        </authorList>
    </citation>
    <scope>NUCLEOTIDE SEQUENCE [LARGE SCALE GENOMIC DNA]</scope>
    <source>
        <strain evidence="5 6">CCM 8644</strain>
    </source>
</reference>